<dbReference type="GO" id="GO:0003918">
    <property type="term" value="F:DNA topoisomerase type II (double strand cut, ATP-hydrolyzing) activity"/>
    <property type="evidence" value="ECO:0007669"/>
    <property type="project" value="UniProtKB-UniRule"/>
</dbReference>
<evidence type="ECO:0000256" key="8">
    <source>
        <dbReference type="PROSITE-ProRule" id="PRU01384"/>
    </source>
</evidence>
<keyword evidence="3 7" id="KW-0799">Topoisomerase</keyword>
<dbReference type="Pfam" id="PF00521">
    <property type="entry name" value="DNA_topoisoIV"/>
    <property type="match status" value="1"/>
</dbReference>
<evidence type="ECO:0000256" key="9">
    <source>
        <dbReference type="SAM" id="Coils"/>
    </source>
</evidence>
<dbReference type="RefSeq" id="WP_183817454.1">
    <property type="nucleotide sequence ID" value="NZ_JACHOB010000003.1"/>
</dbReference>
<dbReference type="InterPro" id="IPR035516">
    <property type="entry name" value="Gyrase/topoIV_suA_C"/>
</dbReference>
<feature type="domain" description="Topo IIA-type catalytic" evidence="11">
    <location>
        <begin position="49"/>
        <end position="519"/>
    </location>
</feature>
<dbReference type="Gene3D" id="3.90.199.10">
    <property type="entry name" value="Topoisomerase II, domain 5"/>
    <property type="match status" value="1"/>
</dbReference>
<dbReference type="Proteomes" id="UP000563524">
    <property type="component" value="Unassembled WGS sequence"/>
</dbReference>
<dbReference type="PROSITE" id="PS52040">
    <property type="entry name" value="TOPO_IIA"/>
    <property type="match status" value="1"/>
</dbReference>
<dbReference type="AlphaFoldDB" id="A0A840I4L2"/>
<evidence type="ECO:0000259" key="11">
    <source>
        <dbReference type="PROSITE" id="PS52040"/>
    </source>
</evidence>
<dbReference type="Gene3D" id="3.30.1360.40">
    <property type="match status" value="1"/>
</dbReference>
<dbReference type="Gene3D" id="2.120.10.90">
    <property type="entry name" value="DNA gyrase/topoisomerase IV, subunit A, C-terminal"/>
    <property type="match status" value="1"/>
</dbReference>
<dbReference type="Gene3D" id="1.10.268.10">
    <property type="entry name" value="Topoisomerase, domain 3"/>
    <property type="match status" value="1"/>
</dbReference>
<evidence type="ECO:0000256" key="1">
    <source>
        <dbReference type="ARBA" id="ARBA00000185"/>
    </source>
</evidence>
<gene>
    <name evidence="7" type="primary">parC</name>
    <name evidence="12" type="ORF">GGQ59_001669</name>
</gene>
<dbReference type="GO" id="GO:0006265">
    <property type="term" value="P:DNA topological change"/>
    <property type="evidence" value="ECO:0007669"/>
    <property type="project" value="UniProtKB-UniRule"/>
</dbReference>
<dbReference type="InterPro" id="IPR013757">
    <property type="entry name" value="Topo_IIA_A_a_sf"/>
</dbReference>
<keyword evidence="5 7" id="KW-0472">Membrane</keyword>
<dbReference type="GO" id="GO:0007059">
    <property type="term" value="P:chromosome segregation"/>
    <property type="evidence" value="ECO:0007669"/>
    <property type="project" value="UniProtKB-UniRule"/>
</dbReference>
<feature type="region of interest" description="Disordered" evidence="10">
    <location>
        <begin position="1"/>
        <end position="22"/>
    </location>
</feature>
<comment type="caution">
    <text evidence="12">The sequence shown here is derived from an EMBL/GenBank/DDBJ whole genome shotgun (WGS) entry which is preliminary data.</text>
</comment>
<proteinExistence type="inferred from homology"/>
<dbReference type="HAMAP" id="MF_00936">
    <property type="entry name" value="ParC_type1"/>
    <property type="match status" value="1"/>
</dbReference>
<keyword evidence="2 7" id="KW-1003">Cell membrane</keyword>
<dbReference type="GO" id="GO:0019897">
    <property type="term" value="C:extrinsic component of plasma membrane"/>
    <property type="evidence" value="ECO:0007669"/>
    <property type="project" value="UniProtKB-UniRule"/>
</dbReference>
<evidence type="ECO:0000256" key="7">
    <source>
        <dbReference type="HAMAP-Rule" id="MF_00936"/>
    </source>
</evidence>
<dbReference type="EMBL" id="JACHOB010000003">
    <property type="protein sequence ID" value="MBB4659144.1"/>
    <property type="molecule type" value="Genomic_DNA"/>
</dbReference>
<evidence type="ECO:0000313" key="13">
    <source>
        <dbReference type="Proteomes" id="UP000563524"/>
    </source>
</evidence>
<comment type="catalytic activity">
    <reaction evidence="1 7 8">
        <text>ATP-dependent breakage, passage and rejoining of double-stranded DNA.</text>
        <dbReference type="EC" id="5.6.2.2"/>
    </reaction>
</comment>
<sequence>MARKPTKTAPKPKAAPKPRADEIFDEPISEALSRRYLAYALSTITARALPDVRDGLKPVHRRILYAMRNMRLTPNGGYKKSAKVVGEVMGNFHPHGDQAIYDAMVRLVQDFSVRVPLIDGQGNFGNVDGDNAAAMRYTESRLTAAAELLLAGIDEDTVDFRETYDGEGREPVVLPAAFPNLLANGANGIAVGMATSVPPHNVAELIDATIHLIKTPAAKTETLLKYVKGPDLPTGGVCVEGFEEMVEAYATGRGGFRIRAKWEAEDLGRGRYQIVVTEVPYQVQKSKLVERIADLINTKKLPILTDVRDESAEDIRLVLEPRSGSLDPAVVMETVFKLCDLETRIPLNMNVLDASGTPRVMGLREVLQSFADHRKEVLVRGTNHRLEKIARRLEVLDGFIIAFLNLDEVIRIIRYEDEPKAQLIATFDLTDVQAEAILNMRLRSLRKLEEMELKRERKELQAEQKDLRALLKSDDLQWTRITEQLRETKKAFSPTTPLGRRRTAIEDAPAAESLDEADMIEREPVTVVISEKGWVRALKGHVEDEAGIKYKDGDQGRFALPAQTTDKLMLLGTNGKFYTLSVAELPGGRGHGEPIRLMVELGNADDLAAAFIYRGERTILLAATSGHGLLVKEEDAVANTRKGKQVLNVADGAEAAVCRLLDTAPGKGDFVAALASNRKLLIFDAQDLPLMTRGKGVALQKVAPGTLADAKVFSAKDGFTWQDRAGRTQSEAQWKSWVGKRSQVGKLVPKGFPRSGRFGG</sequence>
<feature type="site" description="Interaction with DNA" evidence="7">
    <location>
        <position position="95"/>
    </location>
</feature>
<comment type="similarity">
    <text evidence="7">Belongs to the type II topoisomerase GyrA/ParC subunit family. ParC type 1 subfamily.</text>
</comment>
<evidence type="ECO:0000256" key="5">
    <source>
        <dbReference type="ARBA" id="ARBA00023136"/>
    </source>
</evidence>
<dbReference type="EC" id="5.6.2.2" evidence="7"/>
<dbReference type="PANTHER" id="PTHR43493">
    <property type="entry name" value="DNA GYRASE/TOPOISOMERASE SUBUNIT A"/>
    <property type="match status" value="1"/>
</dbReference>
<comment type="subcellular location">
    <subcellularLocation>
        <location evidence="7">Cell membrane</location>
        <topology evidence="7">Peripheral membrane protein</topology>
    </subcellularLocation>
</comment>
<organism evidence="12 13">
    <name type="scientific">Parvularcula dongshanensis</name>
    <dbReference type="NCBI Taxonomy" id="1173995"/>
    <lineage>
        <taxon>Bacteria</taxon>
        <taxon>Pseudomonadati</taxon>
        <taxon>Pseudomonadota</taxon>
        <taxon>Alphaproteobacteria</taxon>
        <taxon>Parvularculales</taxon>
        <taxon>Parvularculaceae</taxon>
        <taxon>Parvularcula</taxon>
    </lineage>
</organism>
<dbReference type="GO" id="GO:0005737">
    <property type="term" value="C:cytoplasm"/>
    <property type="evidence" value="ECO:0007669"/>
    <property type="project" value="TreeGrafter"/>
</dbReference>
<feature type="coiled-coil region" evidence="9">
    <location>
        <begin position="446"/>
        <end position="473"/>
    </location>
</feature>
<comment type="function">
    <text evidence="7">Topoisomerase IV is essential for chromosome segregation. It relaxes supercoiled DNA. Performs the decatenation events required during the replication of a circular DNA molecule.</text>
</comment>
<dbReference type="SUPFAM" id="SSF56719">
    <property type="entry name" value="Type II DNA topoisomerase"/>
    <property type="match status" value="1"/>
</dbReference>
<evidence type="ECO:0000256" key="2">
    <source>
        <dbReference type="ARBA" id="ARBA00022475"/>
    </source>
</evidence>
<dbReference type="NCBIfam" id="NF004044">
    <property type="entry name" value="PRK05561.1"/>
    <property type="match status" value="1"/>
</dbReference>
<name>A0A840I4L2_9PROT</name>
<dbReference type="InterPro" id="IPR013760">
    <property type="entry name" value="Topo_IIA-like_dom_sf"/>
</dbReference>
<dbReference type="FunFam" id="1.10.268.10:FF:000001">
    <property type="entry name" value="DNA gyrase subunit A"/>
    <property type="match status" value="1"/>
</dbReference>
<dbReference type="PANTHER" id="PTHR43493:SF1">
    <property type="entry name" value="DNA TOPOISOMERASE 4 SUBUNIT A"/>
    <property type="match status" value="1"/>
</dbReference>
<evidence type="ECO:0000256" key="6">
    <source>
        <dbReference type="ARBA" id="ARBA00023235"/>
    </source>
</evidence>
<dbReference type="SUPFAM" id="SSF101904">
    <property type="entry name" value="GyrA/ParC C-terminal domain-like"/>
    <property type="match status" value="1"/>
</dbReference>
<evidence type="ECO:0000256" key="10">
    <source>
        <dbReference type="SAM" id="MobiDB-lite"/>
    </source>
</evidence>
<keyword evidence="9" id="KW-0175">Coiled coil</keyword>
<dbReference type="InterPro" id="IPR050220">
    <property type="entry name" value="Type_II_DNA_Topoisomerases"/>
</dbReference>
<dbReference type="InterPro" id="IPR002205">
    <property type="entry name" value="Topo_IIA_dom_A"/>
</dbReference>
<feature type="active site" description="O-(5'-phospho-DNA)-tyrosine intermediate" evidence="7 8">
    <location>
        <position position="137"/>
    </location>
</feature>
<accession>A0A840I4L2</accession>
<dbReference type="GO" id="GO:0009330">
    <property type="term" value="C:DNA topoisomerase type II (double strand cut, ATP-hydrolyzing) complex"/>
    <property type="evidence" value="ECO:0007669"/>
    <property type="project" value="TreeGrafter"/>
</dbReference>
<evidence type="ECO:0000256" key="3">
    <source>
        <dbReference type="ARBA" id="ARBA00023029"/>
    </source>
</evidence>
<feature type="site" description="Interaction with DNA" evidence="7">
    <location>
        <position position="57"/>
    </location>
</feature>
<reference evidence="12 13" key="1">
    <citation type="submission" date="2020-08" db="EMBL/GenBank/DDBJ databases">
        <title>Genomic Encyclopedia of Type Strains, Phase IV (KMG-IV): sequencing the most valuable type-strain genomes for metagenomic binning, comparative biology and taxonomic classification.</title>
        <authorList>
            <person name="Goeker M."/>
        </authorList>
    </citation>
    <scope>NUCLEOTIDE SEQUENCE [LARGE SCALE GENOMIC DNA]</scope>
    <source>
        <strain evidence="12 13">DSM 102850</strain>
    </source>
</reference>
<comment type="subunit">
    <text evidence="7">Heterotetramer composed of ParC and ParE.</text>
</comment>
<dbReference type="NCBIfam" id="TIGR01062">
    <property type="entry name" value="parC_Gneg"/>
    <property type="match status" value="1"/>
</dbReference>
<feature type="site" description="Transition state stabilizer" evidence="7">
    <location>
        <position position="136"/>
    </location>
</feature>
<keyword evidence="13" id="KW-1185">Reference proteome</keyword>
<feature type="site" description="Interaction with DNA" evidence="7">
    <location>
        <position position="93"/>
    </location>
</feature>
<dbReference type="SMART" id="SM00434">
    <property type="entry name" value="TOP4c"/>
    <property type="match status" value="1"/>
</dbReference>
<protein>
    <recommendedName>
        <fullName evidence="7">DNA topoisomerase 4 subunit A</fullName>
        <ecNumber evidence="7">5.6.2.2</ecNumber>
    </recommendedName>
    <alternativeName>
        <fullName evidence="7">Topoisomerase IV subunit A</fullName>
    </alternativeName>
</protein>
<evidence type="ECO:0000256" key="4">
    <source>
        <dbReference type="ARBA" id="ARBA00023125"/>
    </source>
</evidence>
<keyword evidence="6 7" id="KW-0413">Isomerase</keyword>
<dbReference type="InterPro" id="IPR013758">
    <property type="entry name" value="Topo_IIA_A/C_ab"/>
</dbReference>
<dbReference type="GO" id="GO:0005524">
    <property type="term" value="F:ATP binding"/>
    <property type="evidence" value="ECO:0007669"/>
    <property type="project" value="InterPro"/>
</dbReference>
<evidence type="ECO:0000313" key="12">
    <source>
        <dbReference type="EMBL" id="MBB4659144.1"/>
    </source>
</evidence>
<keyword evidence="4 7" id="KW-0238">DNA-binding</keyword>
<dbReference type="GO" id="GO:0003677">
    <property type="term" value="F:DNA binding"/>
    <property type="evidence" value="ECO:0007669"/>
    <property type="project" value="UniProtKB-UniRule"/>
</dbReference>
<dbReference type="CDD" id="cd00187">
    <property type="entry name" value="TOP4c"/>
    <property type="match status" value="1"/>
</dbReference>
<dbReference type="GO" id="GO:0005694">
    <property type="term" value="C:chromosome"/>
    <property type="evidence" value="ECO:0007669"/>
    <property type="project" value="InterPro"/>
</dbReference>
<dbReference type="InterPro" id="IPR005742">
    <property type="entry name" value="TopoIV_A_Gneg"/>
</dbReference>